<sequence>MQAHANTNPYAPGAVAIRSRDDVVVTKYLTDALAACRKKSYDEVRRAIEAAQRLAPSYAEVYRIEGWVEYCFGNYAAARNAYELAIELDPKSPVLRYWYAGFLLRGHEDPTAAIEQLKIAQESDPEGPEIRVEFSRALSYLFQFDEAEAQLQPVLRTPLRTRLKRIAYDGWLQIAGRRASFCVHNGDYLAALDALEELIARFRAIPPEYLDRKIIENVTERASEASRVAYELRHSGVSARAESTHKSLLKL</sequence>
<reference evidence="1" key="1">
    <citation type="journal article" date="2014" name="Front. Microbiol.">
        <title>High frequency of phylogenetically diverse reductive dehalogenase-homologous genes in deep subseafloor sedimentary metagenomes.</title>
        <authorList>
            <person name="Kawai M."/>
            <person name="Futagami T."/>
            <person name="Toyoda A."/>
            <person name="Takaki Y."/>
            <person name="Nishi S."/>
            <person name="Hori S."/>
            <person name="Arai W."/>
            <person name="Tsubouchi T."/>
            <person name="Morono Y."/>
            <person name="Uchiyama I."/>
            <person name="Ito T."/>
            <person name="Fujiyama A."/>
            <person name="Inagaki F."/>
            <person name="Takami H."/>
        </authorList>
    </citation>
    <scope>NUCLEOTIDE SEQUENCE</scope>
    <source>
        <strain evidence="1">Expedition CK06-06</strain>
    </source>
</reference>
<comment type="caution">
    <text evidence="1">The sequence shown here is derived from an EMBL/GenBank/DDBJ whole genome shotgun (WGS) entry which is preliminary data.</text>
</comment>
<proteinExistence type="predicted"/>
<dbReference type="Pfam" id="PF13432">
    <property type="entry name" value="TPR_16"/>
    <property type="match status" value="1"/>
</dbReference>
<dbReference type="AlphaFoldDB" id="X1DPH6"/>
<name>X1DPH6_9ZZZZ</name>
<organism evidence="1">
    <name type="scientific">marine sediment metagenome</name>
    <dbReference type="NCBI Taxonomy" id="412755"/>
    <lineage>
        <taxon>unclassified sequences</taxon>
        <taxon>metagenomes</taxon>
        <taxon>ecological metagenomes</taxon>
    </lineage>
</organism>
<dbReference type="Gene3D" id="1.25.40.10">
    <property type="entry name" value="Tetratricopeptide repeat domain"/>
    <property type="match status" value="1"/>
</dbReference>
<dbReference type="SUPFAM" id="SSF48452">
    <property type="entry name" value="TPR-like"/>
    <property type="match status" value="1"/>
</dbReference>
<evidence type="ECO:0000313" key="1">
    <source>
        <dbReference type="EMBL" id="GAG98331.1"/>
    </source>
</evidence>
<gene>
    <name evidence="1" type="ORF">S01H4_39308</name>
</gene>
<dbReference type="InterPro" id="IPR011990">
    <property type="entry name" value="TPR-like_helical_dom_sf"/>
</dbReference>
<dbReference type="EMBL" id="BART01021278">
    <property type="protein sequence ID" value="GAG98331.1"/>
    <property type="molecule type" value="Genomic_DNA"/>
</dbReference>
<feature type="non-terminal residue" evidence="1">
    <location>
        <position position="251"/>
    </location>
</feature>
<dbReference type="PROSITE" id="PS50005">
    <property type="entry name" value="TPR"/>
    <property type="match status" value="1"/>
</dbReference>
<protein>
    <submittedName>
        <fullName evidence="1">Uncharacterized protein</fullName>
    </submittedName>
</protein>
<dbReference type="SMART" id="SM00028">
    <property type="entry name" value="TPR"/>
    <property type="match status" value="2"/>
</dbReference>
<accession>X1DPH6</accession>
<dbReference type="InterPro" id="IPR019734">
    <property type="entry name" value="TPR_rpt"/>
</dbReference>